<sequence>MEFPACRTPEWLRAAFDGPEEPQAQPEQQQQQKQQQQQQQQAAAAGPLKCPDFVFTGLDATPRLLLATPSSTTTTASRRITGSSNSSSSSSSSSSGSLYAQRAAAVSNSIREALFRQALFQIQNVEVQTLRSCRGSRFLAAAAVTFDRQQQQQQQQQRLQQQQQRAAAADGAFARAKETAKTLLLRLSSSSSSSSSSLGELLRREEWQVDRCGSMRAYEVSVHRDAADFYTVTLNPKEFCDKLRRWWFKWADTNDD</sequence>
<dbReference type="AlphaFoldDB" id="U6L5X2"/>
<reference evidence="2" key="2">
    <citation type="submission" date="2013-10" db="EMBL/GenBank/DDBJ databases">
        <authorList>
            <person name="Aslett M."/>
        </authorList>
    </citation>
    <scope>NUCLEOTIDE SEQUENCE [LARGE SCALE GENOMIC DNA]</scope>
    <source>
        <strain evidence="2">Houghton</strain>
    </source>
</reference>
<dbReference type="OMA" id="WTIKRAL"/>
<dbReference type="Proteomes" id="UP000030747">
    <property type="component" value="Unassembled WGS sequence"/>
</dbReference>
<dbReference type="VEuPathDB" id="ToxoDB:ETH2_0532500"/>
<organism evidence="2 3">
    <name type="scientific">Eimeria tenella</name>
    <name type="common">Coccidian parasite</name>
    <dbReference type="NCBI Taxonomy" id="5802"/>
    <lineage>
        <taxon>Eukaryota</taxon>
        <taxon>Sar</taxon>
        <taxon>Alveolata</taxon>
        <taxon>Apicomplexa</taxon>
        <taxon>Conoidasida</taxon>
        <taxon>Coccidia</taxon>
        <taxon>Eucoccidiorida</taxon>
        <taxon>Eimeriorina</taxon>
        <taxon>Eimeriidae</taxon>
        <taxon>Eimeria</taxon>
    </lineage>
</organism>
<dbReference type="OrthoDB" id="348378at2759"/>
<accession>U6L5X2</accession>
<dbReference type="VEuPathDB" id="ToxoDB:ETH_00021615"/>
<reference evidence="2" key="1">
    <citation type="submission" date="2013-10" db="EMBL/GenBank/DDBJ databases">
        <title>Genomic analysis of the causative agents of coccidiosis in chickens.</title>
        <authorList>
            <person name="Reid A.J."/>
            <person name="Blake D."/>
            <person name="Billington K."/>
            <person name="Browne H."/>
            <person name="Dunn M."/>
            <person name="Hung S."/>
            <person name="Kawahara F."/>
            <person name="Miranda-Saavedra D."/>
            <person name="Mourier T."/>
            <person name="Nagra H."/>
            <person name="Otto T.D."/>
            <person name="Rawlings N."/>
            <person name="Sanchez A."/>
            <person name="Sanders M."/>
            <person name="Subramaniam C."/>
            <person name="Tay Y."/>
            <person name="Dear P."/>
            <person name="Doerig C."/>
            <person name="Gruber A."/>
            <person name="Parkinson J."/>
            <person name="Shirley M."/>
            <person name="Wan K.L."/>
            <person name="Berriman M."/>
            <person name="Tomley F."/>
            <person name="Pain A."/>
        </authorList>
    </citation>
    <scope>NUCLEOTIDE SEQUENCE [LARGE SCALE GENOMIC DNA]</scope>
    <source>
        <strain evidence="2">Houghton</strain>
    </source>
</reference>
<keyword evidence="3" id="KW-1185">Reference proteome</keyword>
<dbReference type="GeneID" id="25253438"/>
<evidence type="ECO:0000313" key="2">
    <source>
        <dbReference type="EMBL" id="CDJ43964.1"/>
    </source>
</evidence>
<feature type="region of interest" description="Disordered" evidence="1">
    <location>
        <begin position="1"/>
        <end position="45"/>
    </location>
</feature>
<evidence type="ECO:0000313" key="3">
    <source>
        <dbReference type="Proteomes" id="UP000030747"/>
    </source>
</evidence>
<feature type="compositionally biased region" description="Low complexity" evidence="1">
    <location>
        <begin position="21"/>
        <end position="45"/>
    </location>
</feature>
<gene>
    <name evidence="2" type="ORF">ETH_00021615</name>
</gene>
<dbReference type="EMBL" id="HG676418">
    <property type="protein sequence ID" value="CDJ43964.1"/>
    <property type="molecule type" value="Genomic_DNA"/>
</dbReference>
<feature type="region of interest" description="Disordered" evidence="1">
    <location>
        <begin position="69"/>
        <end position="96"/>
    </location>
</feature>
<proteinExistence type="predicted"/>
<protein>
    <submittedName>
        <fullName evidence="2">Uncharacterized protein</fullName>
    </submittedName>
</protein>
<evidence type="ECO:0000256" key="1">
    <source>
        <dbReference type="SAM" id="MobiDB-lite"/>
    </source>
</evidence>
<name>U6L5X2_EIMTE</name>
<dbReference type="RefSeq" id="XP_013234713.1">
    <property type="nucleotide sequence ID" value="XM_013379259.1"/>
</dbReference>